<dbReference type="OrthoDB" id="619536at2759"/>
<name>A0A3N4KCW8_9PEZI</name>
<dbReference type="AlphaFoldDB" id="A0A3N4KCW8"/>
<dbReference type="InParanoid" id="A0A3N4KCW8"/>
<dbReference type="Proteomes" id="UP000277580">
    <property type="component" value="Unassembled WGS sequence"/>
</dbReference>
<sequence>MTVTDSKTPPPAPEIPIANFTSTNSVVLPYSLTTVFPVLTSGSNLETVARLSDLCTTFTTGETRSISISPGLLSTARGTSSLPASAAAAQSGLERTTFVLEEKVPFMKGLFKNKVTIRGSQTADWEGRCCLYESVAEKQGVFIWKLRTFEEVEGGKTKVTELIEGSCQGWMRYFVEKECKRANLAQMEKYHMLFN</sequence>
<organism evidence="1 2">
    <name type="scientific">Morchella conica CCBAS932</name>
    <dbReference type="NCBI Taxonomy" id="1392247"/>
    <lineage>
        <taxon>Eukaryota</taxon>
        <taxon>Fungi</taxon>
        <taxon>Dikarya</taxon>
        <taxon>Ascomycota</taxon>
        <taxon>Pezizomycotina</taxon>
        <taxon>Pezizomycetes</taxon>
        <taxon>Pezizales</taxon>
        <taxon>Morchellaceae</taxon>
        <taxon>Morchella</taxon>
    </lineage>
</organism>
<evidence type="ECO:0000313" key="1">
    <source>
        <dbReference type="EMBL" id="RPB08340.1"/>
    </source>
</evidence>
<evidence type="ECO:0008006" key="3">
    <source>
        <dbReference type="Google" id="ProtNLM"/>
    </source>
</evidence>
<dbReference type="EMBL" id="ML119164">
    <property type="protein sequence ID" value="RPB08340.1"/>
    <property type="molecule type" value="Genomic_DNA"/>
</dbReference>
<protein>
    <recommendedName>
        <fullName evidence="3">Bet v1-like protein</fullName>
    </recommendedName>
</protein>
<accession>A0A3N4KCW8</accession>
<proteinExistence type="predicted"/>
<reference evidence="1 2" key="1">
    <citation type="journal article" date="2018" name="Nat. Ecol. Evol.">
        <title>Pezizomycetes genomes reveal the molecular basis of ectomycorrhizal truffle lifestyle.</title>
        <authorList>
            <person name="Murat C."/>
            <person name="Payen T."/>
            <person name="Noel B."/>
            <person name="Kuo A."/>
            <person name="Morin E."/>
            <person name="Chen J."/>
            <person name="Kohler A."/>
            <person name="Krizsan K."/>
            <person name="Balestrini R."/>
            <person name="Da Silva C."/>
            <person name="Montanini B."/>
            <person name="Hainaut M."/>
            <person name="Levati E."/>
            <person name="Barry K.W."/>
            <person name="Belfiori B."/>
            <person name="Cichocki N."/>
            <person name="Clum A."/>
            <person name="Dockter R.B."/>
            <person name="Fauchery L."/>
            <person name="Guy J."/>
            <person name="Iotti M."/>
            <person name="Le Tacon F."/>
            <person name="Lindquist E.A."/>
            <person name="Lipzen A."/>
            <person name="Malagnac F."/>
            <person name="Mello A."/>
            <person name="Molinier V."/>
            <person name="Miyauchi S."/>
            <person name="Poulain J."/>
            <person name="Riccioni C."/>
            <person name="Rubini A."/>
            <person name="Sitrit Y."/>
            <person name="Splivallo R."/>
            <person name="Traeger S."/>
            <person name="Wang M."/>
            <person name="Zifcakova L."/>
            <person name="Wipf D."/>
            <person name="Zambonelli A."/>
            <person name="Paolocci F."/>
            <person name="Nowrousian M."/>
            <person name="Ottonello S."/>
            <person name="Baldrian P."/>
            <person name="Spatafora J.W."/>
            <person name="Henrissat B."/>
            <person name="Nagy L.G."/>
            <person name="Aury J.M."/>
            <person name="Wincker P."/>
            <person name="Grigoriev I.V."/>
            <person name="Bonfante P."/>
            <person name="Martin F.M."/>
        </authorList>
    </citation>
    <scope>NUCLEOTIDE SEQUENCE [LARGE SCALE GENOMIC DNA]</scope>
    <source>
        <strain evidence="1 2">CCBAS932</strain>
    </source>
</reference>
<evidence type="ECO:0000313" key="2">
    <source>
        <dbReference type="Proteomes" id="UP000277580"/>
    </source>
</evidence>
<keyword evidence="2" id="KW-1185">Reference proteome</keyword>
<gene>
    <name evidence="1" type="ORF">P167DRAFT_567949</name>
</gene>